<accession>A0ABV9WHS7</accession>
<keyword evidence="4" id="KW-1185">Reference proteome</keyword>
<dbReference type="RefSeq" id="WP_380128466.1">
    <property type="nucleotide sequence ID" value="NZ_JBHSIU010000130.1"/>
</dbReference>
<dbReference type="InterPro" id="IPR011059">
    <property type="entry name" value="Metal-dep_hydrolase_composite"/>
</dbReference>
<keyword evidence="1" id="KW-0378">Hydrolase</keyword>
<organism evidence="3 4">
    <name type="scientific">Dactylosporangium cerinum</name>
    <dbReference type="NCBI Taxonomy" id="1434730"/>
    <lineage>
        <taxon>Bacteria</taxon>
        <taxon>Bacillati</taxon>
        <taxon>Actinomycetota</taxon>
        <taxon>Actinomycetes</taxon>
        <taxon>Micromonosporales</taxon>
        <taxon>Micromonosporaceae</taxon>
        <taxon>Dactylosporangium</taxon>
    </lineage>
</organism>
<dbReference type="SUPFAM" id="SSF51338">
    <property type="entry name" value="Composite domain of metallo-dependent hydrolases"/>
    <property type="match status" value="1"/>
</dbReference>
<protein>
    <submittedName>
        <fullName evidence="3">Amidohydrolase family protein</fullName>
    </submittedName>
</protein>
<dbReference type="InterPro" id="IPR006680">
    <property type="entry name" value="Amidohydro-rel"/>
</dbReference>
<feature type="domain" description="Amidohydrolase-related" evidence="2">
    <location>
        <begin position="56"/>
        <end position="378"/>
    </location>
</feature>
<dbReference type="SUPFAM" id="SSF51556">
    <property type="entry name" value="Metallo-dependent hydrolases"/>
    <property type="match status" value="1"/>
</dbReference>
<dbReference type="InterPro" id="IPR032466">
    <property type="entry name" value="Metal_Hydrolase"/>
</dbReference>
<comment type="caution">
    <text evidence="3">The sequence shown here is derived from an EMBL/GenBank/DDBJ whole genome shotgun (WGS) entry which is preliminary data.</text>
</comment>
<dbReference type="Proteomes" id="UP001595912">
    <property type="component" value="Unassembled WGS sequence"/>
</dbReference>
<evidence type="ECO:0000259" key="2">
    <source>
        <dbReference type="Pfam" id="PF01979"/>
    </source>
</evidence>
<dbReference type="PANTHER" id="PTHR43794">
    <property type="entry name" value="AMINOHYDROLASE SSNA-RELATED"/>
    <property type="match status" value="1"/>
</dbReference>
<name>A0ABV9WHS7_9ACTN</name>
<dbReference type="InterPro" id="IPR050287">
    <property type="entry name" value="MTA/SAH_deaminase"/>
</dbReference>
<evidence type="ECO:0000313" key="3">
    <source>
        <dbReference type="EMBL" id="MFC5007822.1"/>
    </source>
</evidence>
<dbReference type="EMBL" id="JBHSIU010000130">
    <property type="protein sequence ID" value="MFC5007822.1"/>
    <property type="molecule type" value="Genomic_DNA"/>
</dbReference>
<proteinExistence type="predicted"/>
<evidence type="ECO:0000256" key="1">
    <source>
        <dbReference type="ARBA" id="ARBA00022801"/>
    </source>
</evidence>
<dbReference type="Gene3D" id="3.20.20.140">
    <property type="entry name" value="Metal-dependent hydrolases"/>
    <property type="match status" value="1"/>
</dbReference>
<gene>
    <name evidence="3" type="ORF">ACFPIJ_59690</name>
</gene>
<dbReference type="Gene3D" id="2.30.40.10">
    <property type="entry name" value="Urease, subunit C, domain 1"/>
    <property type="match status" value="1"/>
</dbReference>
<dbReference type="Pfam" id="PF01979">
    <property type="entry name" value="Amidohydro_1"/>
    <property type="match status" value="1"/>
</dbReference>
<dbReference type="PANTHER" id="PTHR43794:SF11">
    <property type="entry name" value="AMIDOHYDROLASE-RELATED DOMAIN-CONTAINING PROTEIN"/>
    <property type="match status" value="1"/>
</dbReference>
<evidence type="ECO:0000313" key="4">
    <source>
        <dbReference type="Proteomes" id="UP001595912"/>
    </source>
</evidence>
<sequence>MQRQVLVQHAHVVPGSGPELPGTDVLCTDGVITAVGAGLAARAAPGCEVIDATGLTVTAGFVDAHRHVWQAPLRGAGADMPMSRYFTEILGAALSSLSAADAGRATRLGADAALNAGITTVFDYSNATLSPAHTDAVVDAFAGSGIRAVVGHGRFDADDVRRLAVRTGRVTGALAVLGPEYGDWDETVAQLAFGRDLGMMVSAHVGGACVRRLHDAGLLGPDLQLVHLNAVTPEDAKLLAASGTAVVVTPTVEAVMGHGASAYERLADAGARPAFGVDVVINNPPDLFEPLRDTLRTMRLRSGSASAPAAADLLRAATLDGARAVGLADVIGTVEVGKRADLLLLHGLGHLRGDRAGAVVSCLTALDVRTVLVDGHVVKRDGRLTT</sequence>
<reference evidence="4" key="1">
    <citation type="journal article" date="2019" name="Int. J. Syst. Evol. Microbiol.">
        <title>The Global Catalogue of Microorganisms (GCM) 10K type strain sequencing project: providing services to taxonomists for standard genome sequencing and annotation.</title>
        <authorList>
            <consortium name="The Broad Institute Genomics Platform"/>
            <consortium name="The Broad Institute Genome Sequencing Center for Infectious Disease"/>
            <person name="Wu L."/>
            <person name="Ma J."/>
        </authorList>
    </citation>
    <scope>NUCLEOTIDE SEQUENCE [LARGE SCALE GENOMIC DNA]</scope>
    <source>
        <strain evidence="4">CGMCC 4.7152</strain>
    </source>
</reference>